<keyword evidence="5 6" id="KW-0472">Membrane</keyword>
<proteinExistence type="inferred from homology"/>
<dbReference type="OMA" id="KEYHNGH"/>
<name>A0A672HMY4_SALFA</name>
<reference evidence="7" key="3">
    <citation type="submission" date="2025-09" db="UniProtKB">
        <authorList>
            <consortium name="Ensembl"/>
        </authorList>
    </citation>
    <scope>IDENTIFICATION</scope>
</reference>
<dbReference type="RefSeq" id="XP_029947446.1">
    <property type="nucleotide sequence ID" value="XM_030091586.1"/>
</dbReference>
<gene>
    <name evidence="7" type="primary">LOC115388438</name>
</gene>
<evidence type="ECO:0000256" key="2">
    <source>
        <dbReference type="ARBA" id="ARBA00009565"/>
    </source>
</evidence>
<dbReference type="FunCoup" id="A0A672HMY4">
    <property type="interactions" value="233"/>
</dbReference>
<feature type="transmembrane region" description="Helical" evidence="6">
    <location>
        <begin position="78"/>
        <end position="100"/>
    </location>
</feature>
<keyword evidence="3 6" id="KW-0812">Transmembrane</keyword>
<organism evidence="7 8">
    <name type="scientific">Salarias fasciatus</name>
    <name type="common">Jewelled blenny</name>
    <name type="synonym">Blennius fasciatus</name>
    <dbReference type="NCBI Taxonomy" id="181472"/>
    <lineage>
        <taxon>Eukaryota</taxon>
        <taxon>Metazoa</taxon>
        <taxon>Chordata</taxon>
        <taxon>Craniata</taxon>
        <taxon>Vertebrata</taxon>
        <taxon>Euteleostomi</taxon>
        <taxon>Actinopterygii</taxon>
        <taxon>Neopterygii</taxon>
        <taxon>Teleostei</taxon>
        <taxon>Neoteleostei</taxon>
        <taxon>Acanthomorphata</taxon>
        <taxon>Ovalentaria</taxon>
        <taxon>Blenniimorphae</taxon>
        <taxon>Blenniiformes</taxon>
        <taxon>Blennioidei</taxon>
        <taxon>Blenniidae</taxon>
        <taxon>Salariinae</taxon>
        <taxon>Salarias</taxon>
    </lineage>
</organism>
<dbReference type="GeneID" id="115388438"/>
<dbReference type="Proteomes" id="UP000472267">
    <property type="component" value="Chromosome 5"/>
</dbReference>
<dbReference type="OrthoDB" id="10071849at2759"/>
<dbReference type="InParanoid" id="A0A672HMY4"/>
<dbReference type="InterPro" id="IPR007237">
    <property type="entry name" value="CD20-like"/>
</dbReference>
<protein>
    <submittedName>
        <fullName evidence="7">Membrane-spanning 4-domains subfamily A member 15-like</fullName>
    </submittedName>
</protein>
<dbReference type="PANTHER" id="PTHR23320:SF128">
    <property type="entry name" value="MEMBRANE-SPANNING 4-DOMAINS SUBFAMILY A MEMBER 4A"/>
    <property type="match status" value="1"/>
</dbReference>
<dbReference type="GO" id="GO:0016020">
    <property type="term" value="C:membrane"/>
    <property type="evidence" value="ECO:0007669"/>
    <property type="project" value="UniProtKB-SubCell"/>
</dbReference>
<evidence type="ECO:0000313" key="8">
    <source>
        <dbReference type="Proteomes" id="UP000472267"/>
    </source>
</evidence>
<evidence type="ECO:0000256" key="3">
    <source>
        <dbReference type="ARBA" id="ARBA00022692"/>
    </source>
</evidence>
<feature type="transmembrane region" description="Helical" evidence="6">
    <location>
        <begin position="152"/>
        <end position="174"/>
    </location>
</feature>
<evidence type="ECO:0000256" key="1">
    <source>
        <dbReference type="ARBA" id="ARBA00004141"/>
    </source>
</evidence>
<accession>A0A672HMY4</accession>
<evidence type="ECO:0000256" key="5">
    <source>
        <dbReference type="ARBA" id="ARBA00023136"/>
    </source>
</evidence>
<dbReference type="Pfam" id="PF04103">
    <property type="entry name" value="CD20"/>
    <property type="match status" value="1"/>
</dbReference>
<keyword evidence="8" id="KW-1185">Reference proteome</keyword>
<dbReference type="PANTHER" id="PTHR23320">
    <property type="entry name" value="MEMBRANE-SPANNING 4-DOMAINS SUBFAMILY A MS4A -RELATED"/>
    <property type="match status" value="1"/>
</dbReference>
<reference evidence="7" key="2">
    <citation type="submission" date="2025-08" db="UniProtKB">
        <authorList>
            <consortium name="Ensembl"/>
        </authorList>
    </citation>
    <scope>IDENTIFICATION</scope>
</reference>
<dbReference type="InterPro" id="IPR030417">
    <property type="entry name" value="MS4A"/>
</dbReference>
<reference evidence="7" key="1">
    <citation type="submission" date="2019-06" db="EMBL/GenBank/DDBJ databases">
        <authorList>
            <consortium name="Wellcome Sanger Institute Data Sharing"/>
        </authorList>
    </citation>
    <scope>NUCLEOTIDE SEQUENCE [LARGE SCALE GENOMIC DNA]</scope>
</reference>
<feature type="transmembrane region" description="Helical" evidence="6">
    <location>
        <begin position="50"/>
        <end position="72"/>
    </location>
</feature>
<feature type="transmembrane region" description="Helical" evidence="6">
    <location>
        <begin position="107"/>
        <end position="132"/>
    </location>
</feature>
<evidence type="ECO:0000256" key="6">
    <source>
        <dbReference type="SAM" id="Phobius"/>
    </source>
</evidence>
<comment type="similarity">
    <text evidence="2">Belongs to the MS4A family.</text>
</comment>
<dbReference type="Ensembl" id="ENSSFAT00005031384.1">
    <property type="protein sequence ID" value="ENSSFAP00005030285.1"/>
    <property type="gene ID" value="ENSSFAG00005015375.1"/>
</dbReference>
<sequence>MASSNVASSSIPYAPGNVVVVTHVFPAAPNGEQQPLLDRRQKFRKGHPKALGTVQIMTGAVTLLFGIAAAVYQPSLGVYSGIFVWGALIYITSGSVTVAAEKSLSRCLLYTSLVFNIIAAVVAVTGVVLYALDPVVWYYPYGRYSSRNYGGYSAVVAVFQLLELIISITVAVFASQATCCCCCTEQPRVFVQTVDGSVIPQAPPHFQAASVAPAQPHPQVAPDFINPGNLGSTEPPAYQPN</sequence>
<evidence type="ECO:0000256" key="4">
    <source>
        <dbReference type="ARBA" id="ARBA00022989"/>
    </source>
</evidence>
<comment type="subcellular location">
    <subcellularLocation>
        <location evidence="1">Membrane</location>
        <topology evidence="1">Multi-pass membrane protein</topology>
    </subcellularLocation>
</comment>
<evidence type="ECO:0000313" key="7">
    <source>
        <dbReference type="Ensembl" id="ENSSFAP00005030285.1"/>
    </source>
</evidence>
<keyword evidence="4 6" id="KW-1133">Transmembrane helix</keyword>
<dbReference type="AlphaFoldDB" id="A0A672HMY4"/>